<name>A0A6A3TBS2_9STRA</name>
<feature type="compositionally biased region" description="Polar residues" evidence="1">
    <location>
        <begin position="29"/>
        <end position="41"/>
    </location>
</feature>
<feature type="domain" description="DUF7869" evidence="2">
    <location>
        <begin position="222"/>
        <end position="329"/>
    </location>
</feature>
<dbReference type="InterPro" id="IPR057191">
    <property type="entry name" value="DUF7869"/>
</dbReference>
<dbReference type="EMBL" id="QXFZ01000095">
    <property type="protein sequence ID" value="KAE9133627.1"/>
    <property type="molecule type" value="Genomic_DNA"/>
</dbReference>
<dbReference type="PANTHER" id="PTHR34415:SF1">
    <property type="entry name" value="INTEGRASE CATALYTIC DOMAIN-CONTAINING PROTEIN"/>
    <property type="match status" value="1"/>
</dbReference>
<dbReference type="Pfam" id="PF25273">
    <property type="entry name" value="DUF7869"/>
    <property type="match status" value="1"/>
</dbReference>
<organism evidence="3 4">
    <name type="scientific">Phytophthora fragariae</name>
    <dbReference type="NCBI Taxonomy" id="53985"/>
    <lineage>
        <taxon>Eukaryota</taxon>
        <taxon>Sar</taxon>
        <taxon>Stramenopiles</taxon>
        <taxon>Oomycota</taxon>
        <taxon>Peronosporomycetes</taxon>
        <taxon>Peronosporales</taxon>
        <taxon>Peronosporaceae</taxon>
        <taxon>Phytophthora</taxon>
    </lineage>
</organism>
<feature type="region of interest" description="Disordered" evidence="1">
    <location>
        <begin position="420"/>
        <end position="460"/>
    </location>
</feature>
<sequence>MEAHHPSPERQPTAAHQQQLQPASAPEITPSNAPTLQSPSATDLPPASALELQPPHTPELQPSLEWQSSAVSSTYQRATADLESGLASVDAQPLSPPPSLRKRCLRGTSPHVESEGIRGASNPGSSSSEEPDDSNDEDWSTAESAEEDEEVTVDSGGDDSGEEDISINLIEVDVNLKVTDLIRADNCKRRCLEGKARELESLGCSISQMTKSQKMTSVYLMLVIKFLLAQVHMGVLNRVDYKFFVKGHTNNSCDRGFGHIRMFVSRQDCWTLGQVVSAVRNSATSNRTVHISRDDGFFKGYKTPVKELYKNLTGVQQYQWFGMDASKPGMVECRKSPSADADEQDLRRKVDGILTANTKVARMFEHFLEPLPVHGVNTERKYTMHYVVRPYVPEEFRGDEIYTALSKEQDDSAKAAMQSRRQHRAAMALPAKENLDQRGCGVQKRKMKIPWLRRSPGDAE</sequence>
<dbReference type="Proteomes" id="UP000441208">
    <property type="component" value="Unassembled WGS sequence"/>
</dbReference>
<evidence type="ECO:0000259" key="2">
    <source>
        <dbReference type="Pfam" id="PF25273"/>
    </source>
</evidence>
<feature type="compositionally biased region" description="Polar residues" evidence="1">
    <location>
        <begin position="64"/>
        <end position="77"/>
    </location>
</feature>
<accession>A0A6A3TBS2</accession>
<protein>
    <recommendedName>
        <fullName evidence="2">DUF7869 domain-containing protein</fullName>
    </recommendedName>
</protein>
<dbReference type="PANTHER" id="PTHR34415">
    <property type="entry name" value="INTEGRASE CATALYTIC DOMAIN-CONTAINING PROTEIN"/>
    <property type="match status" value="1"/>
</dbReference>
<feature type="compositionally biased region" description="Acidic residues" evidence="1">
    <location>
        <begin position="129"/>
        <end position="164"/>
    </location>
</feature>
<comment type="caution">
    <text evidence="3">The sequence shown here is derived from an EMBL/GenBank/DDBJ whole genome shotgun (WGS) entry which is preliminary data.</text>
</comment>
<evidence type="ECO:0000256" key="1">
    <source>
        <dbReference type="SAM" id="MobiDB-lite"/>
    </source>
</evidence>
<dbReference type="AlphaFoldDB" id="A0A6A3TBS2"/>
<gene>
    <name evidence="3" type="ORF">PF007_g3277</name>
</gene>
<evidence type="ECO:0000313" key="3">
    <source>
        <dbReference type="EMBL" id="KAE9133627.1"/>
    </source>
</evidence>
<proteinExistence type="predicted"/>
<reference evidence="3 4" key="1">
    <citation type="submission" date="2018-08" db="EMBL/GenBank/DDBJ databases">
        <title>Genomic investigation of the strawberry pathogen Phytophthora fragariae indicates pathogenicity is determined by transcriptional variation in three key races.</title>
        <authorList>
            <person name="Adams T.M."/>
            <person name="Armitage A.D."/>
            <person name="Sobczyk M.K."/>
            <person name="Bates H.J."/>
            <person name="Dunwell J.M."/>
            <person name="Nellist C.F."/>
            <person name="Harrison R.J."/>
        </authorList>
    </citation>
    <scope>NUCLEOTIDE SEQUENCE [LARGE SCALE GENOMIC DNA]</scope>
    <source>
        <strain evidence="3 4">NOV-71</strain>
    </source>
</reference>
<evidence type="ECO:0000313" key="4">
    <source>
        <dbReference type="Proteomes" id="UP000441208"/>
    </source>
</evidence>
<feature type="region of interest" description="Disordered" evidence="1">
    <location>
        <begin position="1"/>
        <end position="164"/>
    </location>
</feature>